<dbReference type="Proteomes" id="UP001596047">
    <property type="component" value="Unassembled WGS sequence"/>
</dbReference>
<gene>
    <name evidence="2" type="ORF">ACFPYJ_16965</name>
</gene>
<protein>
    <submittedName>
        <fullName evidence="2">Uncharacterized protein</fullName>
    </submittedName>
</protein>
<reference evidence="3" key="1">
    <citation type="journal article" date="2019" name="Int. J. Syst. Evol. Microbiol.">
        <title>The Global Catalogue of Microorganisms (GCM) 10K type strain sequencing project: providing services to taxonomists for standard genome sequencing and annotation.</title>
        <authorList>
            <consortium name="The Broad Institute Genomics Platform"/>
            <consortium name="The Broad Institute Genome Sequencing Center for Infectious Disease"/>
            <person name="Wu L."/>
            <person name="Ma J."/>
        </authorList>
    </citation>
    <scope>NUCLEOTIDE SEQUENCE [LARGE SCALE GENOMIC DNA]</scope>
    <source>
        <strain evidence="3">CGMCC 1.3240</strain>
    </source>
</reference>
<organism evidence="2 3">
    <name type="scientific">Paenibacillus solisilvae</name>
    <dbReference type="NCBI Taxonomy" id="2486751"/>
    <lineage>
        <taxon>Bacteria</taxon>
        <taxon>Bacillati</taxon>
        <taxon>Bacillota</taxon>
        <taxon>Bacilli</taxon>
        <taxon>Bacillales</taxon>
        <taxon>Paenibacillaceae</taxon>
        <taxon>Paenibacillus</taxon>
    </lineage>
</organism>
<evidence type="ECO:0000313" key="3">
    <source>
        <dbReference type="Proteomes" id="UP001596047"/>
    </source>
</evidence>
<keyword evidence="3" id="KW-1185">Reference proteome</keyword>
<evidence type="ECO:0000256" key="1">
    <source>
        <dbReference type="SAM" id="Phobius"/>
    </source>
</evidence>
<comment type="caution">
    <text evidence="2">The sequence shown here is derived from an EMBL/GenBank/DDBJ whole genome shotgun (WGS) entry which is preliminary data.</text>
</comment>
<dbReference type="RefSeq" id="WP_379189348.1">
    <property type="nucleotide sequence ID" value="NZ_JBHSOW010000063.1"/>
</dbReference>
<evidence type="ECO:0000313" key="2">
    <source>
        <dbReference type="EMBL" id="MFC5650768.1"/>
    </source>
</evidence>
<keyword evidence="1" id="KW-0812">Transmembrane</keyword>
<keyword evidence="1" id="KW-1133">Transmembrane helix</keyword>
<name>A0ABW0VZ94_9BACL</name>
<dbReference type="EMBL" id="JBHSOW010000063">
    <property type="protein sequence ID" value="MFC5650768.1"/>
    <property type="molecule type" value="Genomic_DNA"/>
</dbReference>
<sequence length="180" mass="19981">MKIRLMPTLITVVLSASLLVGGWFIYRNVATVQPLERIVAEVPGVVQANPVISNDAVTLDLTLDKDANIRNIYDRIANDGKAVIGSRELKLNIQPVANEDQTKLDDVWSSVLFDVAQAMEHRNYSDIPAAMKQMEHQFPGVKATTEMDDINVYITLKDGNSAKYMVLPRTPDQMGAWPNA</sequence>
<proteinExistence type="predicted"/>
<accession>A0ABW0VZ94</accession>
<keyword evidence="1" id="KW-0472">Membrane</keyword>
<feature type="transmembrane region" description="Helical" evidence="1">
    <location>
        <begin position="7"/>
        <end position="26"/>
    </location>
</feature>